<dbReference type="Proteomes" id="UP000460949">
    <property type="component" value="Unassembled WGS sequence"/>
</dbReference>
<gene>
    <name evidence="1" type="ORF">GLW04_01620</name>
</gene>
<proteinExistence type="predicted"/>
<accession>A0A845DMB8</accession>
<name>A0A845DMB8_9BACI</name>
<dbReference type="OrthoDB" id="2972309at2"/>
<dbReference type="EMBL" id="WMET01000001">
    <property type="protein sequence ID" value="MYL18566.1"/>
    <property type="molecule type" value="Genomic_DNA"/>
</dbReference>
<evidence type="ECO:0000313" key="2">
    <source>
        <dbReference type="Proteomes" id="UP000460949"/>
    </source>
</evidence>
<comment type="caution">
    <text evidence="1">The sequence shown here is derived from an EMBL/GenBank/DDBJ whole genome shotgun (WGS) entry which is preliminary data.</text>
</comment>
<protein>
    <submittedName>
        <fullName evidence="1">Uncharacterized protein</fullName>
    </submittedName>
</protein>
<sequence>MGFTYGKTELIHELQELFARHNVRSVEVKEPGTLFLVEADGSLSIGVRAAITSFEEQPGAKGSRFKVIQGKKKT</sequence>
<evidence type="ECO:0000313" key="1">
    <source>
        <dbReference type="EMBL" id="MYL18566.1"/>
    </source>
</evidence>
<dbReference type="AlphaFoldDB" id="A0A845DMB8"/>
<organism evidence="1 2">
    <name type="scientific">Halobacillus litoralis</name>
    <dbReference type="NCBI Taxonomy" id="45668"/>
    <lineage>
        <taxon>Bacteria</taxon>
        <taxon>Bacillati</taxon>
        <taxon>Bacillota</taxon>
        <taxon>Bacilli</taxon>
        <taxon>Bacillales</taxon>
        <taxon>Bacillaceae</taxon>
        <taxon>Halobacillus</taxon>
    </lineage>
</organism>
<reference evidence="1 2" key="1">
    <citation type="submission" date="2019-11" db="EMBL/GenBank/DDBJ databases">
        <title>Genome sequences of 17 halophilic strains isolated from different environments.</title>
        <authorList>
            <person name="Furrow R.E."/>
        </authorList>
    </citation>
    <scope>NUCLEOTIDE SEQUENCE [LARGE SCALE GENOMIC DNA]</scope>
    <source>
        <strain evidence="1 2">22511_23_Filter</strain>
    </source>
</reference>
<dbReference type="RefSeq" id="WP_160835024.1">
    <property type="nucleotide sequence ID" value="NZ_WMET01000001.1"/>
</dbReference>